<evidence type="ECO:0000259" key="3">
    <source>
        <dbReference type="PROSITE" id="PS50006"/>
    </source>
</evidence>
<feature type="transmembrane region" description="Helical" evidence="2">
    <location>
        <begin position="278"/>
        <end position="297"/>
    </location>
</feature>
<name>A0A9E8HUA5_9ALTE</name>
<dbReference type="InterPro" id="IPR050923">
    <property type="entry name" value="Cell_Proc_Reg/RNA_Proc"/>
</dbReference>
<feature type="compositionally biased region" description="Low complexity" evidence="1">
    <location>
        <begin position="218"/>
        <end position="237"/>
    </location>
</feature>
<keyword evidence="2" id="KW-0812">Transmembrane</keyword>
<evidence type="ECO:0000256" key="2">
    <source>
        <dbReference type="SAM" id="Phobius"/>
    </source>
</evidence>
<dbReference type="PANTHER" id="PTHR23308">
    <property type="entry name" value="NUCLEAR INHIBITOR OF PROTEIN PHOSPHATASE-1"/>
    <property type="match status" value="1"/>
</dbReference>
<gene>
    <name evidence="4" type="ORF">NNL22_04530</name>
</gene>
<evidence type="ECO:0000313" key="5">
    <source>
        <dbReference type="Proteomes" id="UP001164472"/>
    </source>
</evidence>
<feature type="domain" description="FHA" evidence="3">
    <location>
        <begin position="21"/>
        <end position="70"/>
    </location>
</feature>
<evidence type="ECO:0000313" key="4">
    <source>
        <dbReference type="EMBL" id="UZW75854.1"/>
    </source>
</evidence>
<protein>
    <submittedName>
        <fullName evidence="4">FHA domain-containing protein</fullName>
    </submittedName>
</protein>
<feature type="domain" description="FHA" evidence="3">
    <location>
        <begin position="133"/>
        <end position="182"/>
    </location>
</feature>
<organism evidence="4 5">
    <name type="scientific">Alkalimarinus sediminis</name>
    <dbReference type="NCBI Taxonomy" id="1632866"/>
    <lineage>
        <taxon>Bacteria</taxon>
        <taxon>Pseudomonadati</taxon>
        <taxon>Pseudomonadota</taxon>
        <taxon>Gammaproteobacteria</taxon>
        <taxon>Alteromonadales</taxon>
        <taxon>Alteromonadaceae</taxon>
        <taxon>Alkalimarinus</taxon>
    </lineage>
</organism>
<sequence>MLKLQFRDRRQEAIWLVDPLFTIGRSPENSLVINEADISDVHLEIRTANNQTTLVNKDPAGSCTINDEKLLSEATLKAGDVIQLGNVQLDVIDPHSTQYQSAIGLKPGKSPEWKLKSTASWMENEVFTVNQKVSLGRDSNCDISIPVEHLSRHHAEVEVKGGKLLVRDLDSSNGTYLNGKRITESYAKSGDKIKLDVITFEVIGPAEDPNKTIIRTATPAKKAAATRQPNQQPNQQQSKAAKERKAPTKAAIKKHPLASNGKQPWIEEPGSAKKNHRYWWFAIAGFAVTLLVAIFLLK</sequence>
<keyword evidence="2" id="KW-0472">Membrane</keyword>
<dbReference type="CDD" id="cd00060">
    <property type="entry name" value="FHA"/>
    <property type="match status" value="2"/>
</dbReference>
<dbReference type="SMART" id="SM00240">
    <property type="entry name" value="FHA"/>
    <property type="match status" value="2"/>
</dbReference>
<proteinExistence type="predicted"/>
<dbReference type="SUPFAM" id="SSF49879">
    <property type="entry name" value="SMAD/FHA domain"/>
    <property type="match status" value="2"/>
</dbReference>
<dbReference type="EMBL" id="CP101527">
    <property type="protein sequence ID" value="UZW75854.1"/>
    <property type="molecule type" value="Genomic_DNA"/>
</dbReference>
<dbReference type="PROSITE" id="PS50006">
    <property type="entry name" value="FHA_DOMAIN"/>
    <property type="match status" value="2"/>
</dbReference>
<keyword evidence="2" id="KW-1133">Transmembrane helix</keyword>
<dbReference type="Gene3D" id="2.60.200.20">
    <property type="match status" value="2"/>
</dbReference>
<dbReference type="InterPro" id="IPR000253">
    <property type="entry name" value="FHA_dom"/>
</dbReference>
<dbReference type="RefSeq" id="WP_251811604.1">
    <property type="nucleotide sequence ID" value="NZ_CP101527.1"/>
</dbReference>
<dbReference type="AlphaFoldDB" id="A0A9E8HUA5"/>
<dbReference type="InterPro" id="IPR008984">
    <property type="entry name" value="SMAD_FHA_dom_sf"/>
</dbReference>
<feature type="region of interest" description="Disordered" evidence="1">
    <location>
        <begin position="218"/>
        <end position="268"/>
    </location>
</feature>
<dbReference type="Proteomes" id="UP001164472">
    <property type="component" value="Chromosome"/>
</dbReference>
<accession>A0A9E8HUA5</accession>
<evidence type="ECO:0000256" key="1">
    <source>
        <dbReference type="SAM" id="MobiDB-lite"/>
    </source>
</evidence>
<reference evidence="4" key="1">
    <citation type="submission" date="2022-07" db="EMBL/GenBank/DDBJ databases">
        <title>Alkalimarinus sp. nov., isolated from gut of a Alitta virens.</title>
        <authorList>
            <person name="Yang A.I."/>
            <person name="Shin N.-R."/>
        </authorList>
    </citation>
    <scope>NUCLEOTIDE SEQUENCE</scope>
    <source>
        <strain evidence="4">FA028</strain>
    </source>
</reference>
<dbReference type="KEGG" id="asem:NNL22_04530"/>
<keyword evidence="5" id="KW-1185">Reference proteome</keyword>
<dbReference type="Pfam" id="PF00498">
    <property type="entry name" value="FHA"/>
    <property type="match status" value="2"/>
</dbReference>